<keyword evidence="3" id="KW-1185">Reference proteome</keyword>
<dbReference type="GO" id="GO:0031902">
    <property type="term" value="C:late endosome membrane"/>
    <property type="evidence" value="ECO:0007669"/>
    <property type="project" value="UniProtKB-UniRule"/>
</dbReference>
<keyword evidence="1" id="KW-0967">Endosome</keyword>
<dbReference type="PANTHER" id="PTHR13128">
    <property type="entry name" value="VACUOLAR PROTEIN-SORTING-ASSOCIATED PROTEIN 36"/>
    <property type="match status" value="1"/>
</dbReference>
<dbReference type="InterPro" id="IPR036390">
    <property type="entry name" value="WH_DNA-bd_sf"/>
</dbReference>
<dbReference type="GO" id="GO:0043130">
    <property type="term" value="F:ubiquitin binding"/>
    <property type="evidence" value="ECO:0007669"/>
    <property type="project" value="UniProtKB-UniRule"/>
</dbReference>
<evidence type="ECO:0000313" key="2">
    <source>
        <dbReference type="EMBL" id="GFE54004.1"/>
    </source>
</evidence>
<gene>
    <name evidence="2" type="ORF">BaOVIS_014080</name>
</gene>
<dbReference type="Gene3D" id="1.10.10.10">
    <property type="entry name" value="Winged helix-like DNA-binding domain superfamily/Winged helix DNA-binding domain"/>
    <property type="match status" value="1"/>
</dbReference>
<keyword evidence="1" id="KW-0653">Protein transport</keyword>
<organism evidence="2 3">
    <name type="scientific">Babesia ovis</name>
    <dbReference type="NCBI Taxonomy" id="5869"/>
    <lineage>
        <taxon>Eukaryota</taxon>
        <taxon>Sar</taxon>
        <taxon>Alveolata</taxon>
        <taxon>Apicomplexa</taxon>
        <taxon>Aconoidasida</taxon>
        <taxon>Piroplasmida</taxon>
        <taxon>Babesiidae</taxon>
        <taxon>Babesia</taxon>
    </lineage>
</organism>
<comment type="subcellular location">
    <subcellularLocation>
        <location evidence="1">Cytoplasm</location>
    </subcellularLocation>
    <subcellularLocation>
        <location evidence="1">Endosome</location>
    </subcellularLocation>
</comment>
<dbReference type="GO" id="GO:0000814">
    <property type="term" value="C:ESCRT II complex"/>
    <property type="evidence" value="ECO:0007669"/>
    <property type="project" value="UniProtKB-UniRule"/>
</dbReference>
<dbReference type="Pfam" id="PF04157">
    <property type="entry name" value="EAP30"/>
    <property type="match status" value="1"/>
</dbReference>
<sequence length="320" mass="36648">MECKVEEEVLKLDGLGIRNGIMGRLKVWNEATLTSNRLYYKDGNVEKSIPISTIRECQIKRRGMQRCIKIKCIDVVYYVTYDGDLDHLYQELMKVLQMHETYNVIGRSDAMGGVSRVVQMKNERIESADQLRTNVMVDLDSLKKKSKKIREMARHLCQEERTLSKTFEALNLNVFEDEGGIHSSDEAEEVVIRLLKDHDFILLQDLFCMVNRMRVCNLITAKEVRAQVESLQERGMCKLVDIQGVSTIVANDVEHFLEDIAKIVAKGPITPLQLAEIQGISVSLAEYKLVYAELKGVVARDDGTYHVRYYYNPFCANLSI</sequence>
<dbReference type="Proteomes" id="UP001057455">
    <property type="component" value="Unassembled WGS sequence"/>
</dbReference>
<dbReference type="SUPFAM" id="SSF46785">
    <property type="entry name" value="Winged helix' DNA-binding domain"/>
    <property type="match status" value="1"/>
</dbReference>
<evidence type="ECO:0000313" key="3">
    <source>
        <dbReference type="Proteomes" id="UP001057455"/>
    </source>
</evidence>
<dbReference type="OrthoDB" id="271448at2759"/>
<dbReference type="EMBL" id="BLIY01000008">
    <property type="protein sequence ID" value="GFE54004.1"/>
    <property type="molecule type" value="Genomic_DNA"/>
</dbReference>
<keyword evidence="1" id="KW-0963">Cytoplasm</keyword>
<protein>
    <recommendedName>
        <fullName evidence="1">Vacuolar protein-sorting-associated protein 36</fullName>
    </recommendedName>
    <alternativeName>
        <fullName evidence="1">ESCRT-II complex subunit VPS36</fullName>
    </alternativeName>
</protein>
<proteinExistence type="inferred from homology"/>
<dbReference type="InterPro" id="IPR036388">
    <property type="entry name" value="WH-like_DNA-bd_sf"/>
</dbReference>
<comment type="caution">
    <text evidence="2">The sequence shown here is derived from an EMBL/GenBank/DDBJ whole genome shotgun (WGS) entry which is preliminary data.</text>
</comment>
<comment type="subunit">
    <text evidence="1">Component of the endosomal sorting complex required for transport II (ESCRT-II).</text>
</comment>
<name>A0A9W5T9I8_BABOV</name>
<keyword evidence="1" id="KW-0813">Transport</keyword>
<comment type="similarity">
    <text evidence="1">Belongs to the VPS36 family.</text>
</comment>
<accession>A0A9W5T9I8</accession>
<dbReference type="PANTHER" id="PTHR13128:SF12">
    <property type="entry name" value="VACUOLAR PROTEIN-SORTING-ASSOCIATED PROTEIN 36"/>
    <property type="match status" value="1"/>
</dbReference>
<dbReference type="GO" id="GO:0032266">
    <property type="term" value="F:phosphatidylinositol-3-phosphate binding"/>
    <property type="evidence" value="ECO:0007669"/>
    <property type="project" value="UniProtKB-UniRule"/>
</dbReference>
<evidence type="ECO:0000256" key="1">
    <source>
        <dbReference type="RuleBase" id="RU367095"/>
    </source>
</evidence>
<dbReference type="GO" id="GO:0043328">
    <property type="term" value="P:protein transport to vacuole involved in ubiquitin-dependent protein catabolic process via the multivesicular body sorting pathway"/>
    <property type="evidence" value="ECO:0007669"/>
    <property type="project" value="UniProtKB-UniRule"/>
</dbReference>
<dbReference type="InterPro" id="IPR040608">
    <property type="entry name" value="Snf8/Vps36"/>
</dbReference>
<comment type="function">
    <text evidence="1">Component of the ESCRT-II complex (endosomal sorting complex required for transport II), which is required for multivesicular body (MVB) formation and sorting of endosomal cargo proteins into MVBs.</text>
</comment>
<dbReference type="InterPro" id="IPR037855">
    <property type="entry name" value="Vps36"/>
</dbReference>
<dbReference type="AlphaFoldDB" id="A0A9W5T9I8"/>
<reference evidence="2" key="1">
    <citation type="submission" date="2019-12" db="EMBL/GenBank/DDBJ databases">
        <title>Genome sequence of Babesia ovis.</title>
        <authorList>
            <person name="Yamagishi J."/>
            <person name="Sevinc F."/>
            <person name="Xuan X."/>
        </authorList>
    </citation>
    <scope>NUCLEOTIDE SEQUENCE</scope>
    <source>
        <strain evidence="2">Selcuk</strain>
    </source>
</reference>